<dbReference type="GO" id="GO:0031528">
    <property type="term" value="C:microvillus membrane"/>
    <property type="evidence" value="ECO:0007669"/>
    <property type="project" value="UniProtKB-SubCell"/>
</dbReference>
<keyword evidence="11" id="KW-1185">Reference proteome</keyword>
<dbReference type="GeneID" id="100316926"/>
<dbReference type="AlphaFoldDB" id="D0PWG4"/>
<accession>D0PWG4</accession>
<evidence type="ECO:0000256" key="3">
    <source>
        <dbReference type="ARBA" id="ARBA00022692"/>
    </source>
</evidence>
<organism evidence="10">
    <name type="scientific">Xenopus laevis</name>
    <name type="common">African clawed frog</name>
    <dbReference type="NCBI Taxonomy" id="8355"/>
    <lineage>
        <taxon>Eukaryota</taxon>
        <taxon>Metazoa</taxon>
        <taxon>Chordata</taxon>
        <taxon>Craniata</taxon>
        <taxon>Vertebrata</taxon>
        <taxon>Euteleostomi</taxon>
        <taxon>Amphibia</taxon>
        <taxon>Batrachia</taxon>
        <taxon>Anura</taxon>
        <taxon>Pipoidea</taxon>
        <taxon>Pipidae</taxon>
        <taxon>Xenopodinae</taxon>
        <taxon>Xenopus</taxon>
        <taxon>Xenopus</taxon>
    </lineage>
</organism>
<dbReference type="PANTHER" id="PTHR22730:SF6">
    <property type="entry name" value="PROMININ-2"/>
    <property type="match status" value="1"/>
</dbReference>
<dbReference type="GO" id="GO:0005902">
    <property type="term" value="C:microvillus"/>
    <property type="evidence" value="ECO:0000318"/>
    <property type="project" value="GO_Central"/>
</dbReference>
<comment type="similarity">
    <text evidence="2">Belongs to the prominin family.</text>
</comment>
<dbReference type="GO" id="GO:0016324">
    <property type="term" value="C:apical plasma membrane"/>
    <property type="evidence" value="ECO:0000318"/>
    <property type="project" value="GO_Central"/>
</dbReference>
<feature type="transmembrane region" description="Helical" evidence="8">
    <location>
        <begin position="158"/>
        <end position="179"/>
    </location>
</feature>
<keyword evidence="3 8" id="KW-0812">Transmembrane</keyword>
<dbReference type="KEGG" id="xla:100316926"/>
<keyword evidence="9 12" id="KW-0732">Signal</keyword>
<reference evidence="10 12" key="1">
    <citation type="journal article" date="2011" name="Mol. Vis.">
        <title>Identification of three prominin homologs and characterization of their messenger RNA expression in Xenopus laevis tissues.</title>
        <authorList>
            <person name="Han Z."/>
            <person name="Papermaster D.S."/>
        </authorList>
    </citation>
    <scope>NUCLEOTIDE SEQUENCE</scope>
</reference>
<evidence type="ECO:0000313" key="12">
    <source>
        <dbReference type="RefSeq" id="NP_001163922.2"/>
    </source>
</evidence>
<keyword evidence="6" id="KW-0325">Glycoprotein</keyword>
<feature type="signal peptide" evidence="9">
    <location>
        <begin position="1"/>
        <end position="34"/>
    </location>
</feature>
<evidence type="ECO:0000256" key="7">
    <source>
        <dbReference type="SAM" id="Coils"/>
    </source>
</evidence>
<evidence type="ECO:0000313" key="13">
    <source>
        <dbReference type="Xenbase" id="XB-GENE-6460661"/>
    </source>
</evidence>
<evidence type="ECO:0000256" key="6">
    <source>
        <dbReference type="ARBA" id="ARBA00023180"/>
    </source>
</evidence>
<dbReference type="OrthoDB" id="6229420at2759"/>
<dbReference type="GO" id="GO:0015485">
    <property type="term" value="F:cholesterol binding"/>
    <property type="evidence" value="ECO:0000318"/>
    <property type="project" value="GO_Central"/>
</dbReference>
<name>D0PWG4_XENLA</name>
<dbReference type="Bgee" id="100316926">
    <property type="expression patterns" value="Expressed in zone of skin and 1 other cell type or tissue"/>
</dbReference>
<reference evidence="12" key="2">
    <citation type="submission" date="2025-04" db="UniProtKB">
        <authorList>
            <consortium name="RefSeq"/>
        </authorList>
    </citation>
    <scope>IDENTIFICATION</scope>
</reference>
<dbReference type="Pfam" id="PF05478">
    <property type="entry name" value="Prominin"/>
    <property type="match status" value="1"/>
</dbReference>
<dbReference type="EMBL" id="FJ358519">
    <property type="protein sequence ID" value="ACS34953.2"/>
    <property type="molecule type" value="mRNA"/>
</dbReference>
<keyword evidence="4 8" id="KW-1133">Transmembrane helix</keyword>
<sequence>MIMSQSRDAKRSSVLLLICCLLWVLLCKTGQVTSQQCSSDLNSVGLTFDALGTSRVIPTQPRAWRGLQSMFQMVKHFLGAVQRNSFPKDLLRSLFNNASTIQTEEVVRYQGGYVACAVIALLFLIFMLVFGIIYCVFQSRGERIFNRCEGMCCQRIPVFLLLFLTCTVLFAGLICTFSLNQKVQEEFAPGVNEVTDSLQRFRKSIDSLPLVLEKIVSSFSVPKQKVLDELQRFSPDINRTLSAKLNQEVYPLLQDSYQTAKQLKEAAQAVVDANVAVKSLQQKQSKLVAELSRHRQNLERTLSDTQCETCNRVAALMPQLQQIANYSQIPSLDDYVNKLTQVRKINLTGIFQQGIRLFNEMPKLVITQASKSISETTQALDTIERKVNSMISSVPIKQYTEPIHKVLLEAEEKSSVYGKEAERYEYYRWVIGITLCCVLLLITICTFLGLLLGVWYLYIQKDGVSSNLRQTGSLLLKGEVYVSFCFSWLLILLVYVTFLVGGNVQTLVCEPWANGDIYSFLDEPHNLPPNVSLRNTLGLREDVNISSMYQLCKEGAPFWDVLQMDDPTGMIQSINITKYTDEIQSKINNSTVDLSGLTIITTIAIRTLSEYSNSGIGKVPYNTILAQTQHTLVMLDLGLLASMLENLATVQHNDTIRKELQSEANALRETQNSTVQEQKVQLSKLNDSLNSLAELVPNLQANINNTIKNVQSLKETLINDIIQLLKNESICLLNKAKEYFTQYLEWVTKLITEDISSCQSVPRTLDNIRTVVCDNITNPWNGFWFCLAWCTFFLIPNILLSIKSVEHITNLKPTSSNSCLEEENPFPLPGKSHPIAIQNIRTSEIL</sequence>
<proteinExistence type="evidence at transcript level"/>
<evidence type="ECO:0000256" key="4">
    <source>
        <dbReference type="ARBA" id="ARBA00022989"/>
    </source>
</evidence>
<evidence type="ECO:0000313" key="10">
    <source>
        <dbReference type="EMBL" id="ACS34953.2"/>
    </source>
</evidence>
<evidence type="ECO:0000256" key="1">
    <source>
        <dbReference type="ARBA" id="ARBA00004475"/>
    </source>
</evidence>
<dbReference type="GO" id="GO:0005929">
    <property type="term" value="C:cilium"/>
    <property type="evidence" value="ECO:0000318"/>
    <property type="project" value="GO_Central"/>
</dbReference>
<gene>
    <name evidence="12 13" type="primary">prom2.L</name>
    <name evidence="10" type="synonym">Prom-2</name>
    <name evidence="12" type="synonym">prom-2</name>
    <name evidence="12" type="synonym">prom2</name>
    <name evidence="12" type="synonym">proml2</name>
</gene>
<dbReference type="Xenbase" id="XB-GENE-6460661">
    <property type="gene designation" value="prom2.L"/>
</dbReference>
<feature type="chain" id="PRO_5033207644" evidence="9 12">
    <location>
        <begin position="35"/>
        <end position="846"/>
    </location>
</feature>
<dbReference type="RefSeq" id="NP_001163922.2">
    <property type="nucleotide sequence ID" value="NM_001170451.2"/>
</dbReference>
<keyword evidence="7" id="KW-0175">Coiled coil</keyword>
<evidence type="ECO:0000256" key="5">
    <source>
        <dbReference type="ARBA" id="ARBA00023136"/>
    </source>
</evidence>
<dbReference type="AGR" id="Xenbase:XB-GENE-6460661"/>
<keyword evidence="5 8" id="KW-0472">Membrane</keyword>
<evidence type="ECO:0000256" key="2">
    <source>
        <dbReference type="ARBA" id="ARBA00006058"/>
    </source>
</evidence>
<feature type="transmembrane region" description="Helical" evidence="8">
    <location>
        <begin position="112"/>
        <end position="137"/>
    </location>
</feature>
<evidence type="ECO:0000256" key="9">
    <source>
        <dbReference type="SAM" id="SignalP"/>
    </source>
</evidence>
<feature type="coiled-coil region" evidence="7">
    <location>
        <begin position="263"/>
        <end position="308"/>
    </location>
</feature>
<dbReference type="GO" id="GO:0009986">
    <property type="term" value="C:cell surface"/>
    <property type="evidence" value="ECO:0000318"/>
    <property type="project" value="GO_Central"/>
</dbReference>
<evidence type="ECO:0000256" key="8">
    <source>
        <dbReference type="SAM" id="Phobius"/>
    </source>
</evidence>
<feature type="coiled-coil region" evidence="7">
    <location>
        <begin position="657"/>
        <end position="716"/>
    </location>
</feature>
<evidence type="ECO:0000313" key="11">
    <source>
        <dbReference type="Proteomes" id="UP000186698"/>
    </source>
</evidence>
<protein>
    <submittedName>
        <fullName evidence="12">Prominin 2 L homeolog precursor</fullName>
    </submittedName>
    <submittedName>
        <fullName evidence="10">Prominin-2</fullName>
    </submittedName>
</protein>
<feature type="transmembrane region" description="Helical" evidence="8">
    <location>
        <begin position="426"/>
        <end position="459"/>
    </location>
</feature>
<dbReference type="Proteomes" id="UP000186698">
    <property type="component" value="Chromosome 3L"/>
</dbReference>
<dbReference type="PANTHER" id="PTHR22730">
    <property type="entry name" value="PROMININ PROM PROTEIN"/>
    <property type="match status" value="1"/>
</dbReference>
<dbReference type="GO" id="GO:0071914">
    <property type="term" value="C:prominosome"/>
    <property type="evidence" value="ECO:0000318"/>
    <property type="project" value="GO_Central"/>
</dbReference>
<dbReference type="InterPro" id="IPR008795">
    <property type="entry name" value="Prominin"/>
</dbReference>
<feature type="transmembrane region" description="Helical" evidence="8">
    <location>
        <begin position="480"/>
        <end position="501"/>
    </location>
</feature>
<dbReference type="CTD" id="100316926"/>
<comment type="subcellular location">
    <subcellularLocation>
        <location evidence="1">Cell projection</location>
        <location evidence="1">Microvillus membrane</location>
        <topology evidence="1">Multi-pass membrane protein</topology>
    </subcellularLocation>
</comment>